<comment type="caution">
    <text evidence="2">The sequence shown here is derived from an EMBL/GenBank/DDBJ whole genome shotgun (WGS) entry which is preliminary data.</text>
</comment>
<gene>
    <name evidence="2" type="ORF">C882_4328</name>
</gene>
<dbReference type="OrthoDB" id="7354362at2"/>
<name>K9H002_9PROT</name>
<evidence type="ECO:0000313" key="2">
    <source>
        <dbReference type="EMBL" id="EKV30369.1"/>
    </source>
</evidence>
<dbReference type="Pfam" id="PF07310">
    <property type="entry name" value="PAS_5"/>
    <property type="match status" value="1"/>
</dbReference>
<dbReference type="STRING" id="1238182.C882_4328"/>
<sequence>MTAHSGIHGDSTGAAAGGGAPVGRERRVVGQALSYWHAVRDHRPLPLLDDLDMEAEPLLRGKLFLMDVTAGLGTATFTYCGGALSQAFKASATGKRPHDVLPSDVAEHMLDLVRAVVDFRRPLADAATLPRVRGGGVLKHRMAIMPVSTDGKTVTHILGAFSYKVD</sequence>
<reference evidence="2 3" key="1">
    <citation type="journal article" date="2013" name="Genome Announc.">
        <title>Draft Genome Sequence of an Alphaproteobacterium, Caenispirillum salinarum AK4(T), Isolated from a Solar Saltern.</title>
        <authorList>
            <person name="Khatri I."/>
            <person name="Singh A."/>
            <person name="Korpole S."/>
            <person name="Pinnaka A.K."/>
            <person name="Subramanian S."/>
        </authorList>
    </citation>
    <scope>NUCLEOTIDE SEQUENCE [LARGE SCALE GENOMIC DNA]</scope>
    <source>
        <strain evidence="2 3">AK4</strain>
    </source>
</reference>
<dbReference type="Proteomes" id="UP000009881">
    <property type="component" value="Unassembled WGS sequence"/>
</dbReference>
<dbReference type="RefSeq" id="WP_009540436.1">
    <property type="nucleotide sequence ID" value="NZ_ANHY01000008.1"/>
</dbReference>
<evidence type="ECO:0000313" key="3">
    <source>
        <dbReference type="Proteomes" id="UP000009881"/>
    </source>
</evidence>
<proteinExistence type="predicted"/>
<dbReference type="InterPro" id="IPR009922">
    <property type="entry name" value="DUF1457"/>
</dbReference>
<dbReference type="EMBL" id="ANHY01000008">
    <property type="protein sequence ID" value="EKV30369.1"/>
    <property type="molecule type" value="Genomic_DNA"/>
</dbReference>
<evidence type="ECO:0008006" key="4">
    <source>
        <dbReference type="Google" id="ProtNLM"/>
    </source>
</evidence>
<evidence type="ECO:0000256" key="1">
    <source>
        <dbReference type="SAM" id="MobiDB-lite"/>
    </source>
</evidence>
<accession>K9H002</accession>
<keyword evidence="3" id="KW-1185">Reference proteome</keyword>
<organism evidence="2 3">
    <name type="scientific">Caenispirillum salinarum AK4</name>
    <dbReference type="NCBI Taxonomy" id="1238182"/>
    <lineage>
        <taxon>Bacteria</taxon>
        <taxon>Pseudomonadati</taxon>
        <taxon>Pseudomonadota</taxon>
        <taxon>Alphaproteobacteria</taxon>
        <taxon>Rhodospirillales</taxon>
        <taxon>Novispirillaceae</taxon>
        <taxon>Caenispirillum</taxon>
    </lineage>
</organism>
<feature type="region of interest" description="Disordered" evidence="1">
    <location>
        <begin position="1"/>
        <end position="22"/>
    </location>
</feature>
<protein>
    <recommendedName>
        <fullName evidence="4">PAS domain-containing protein</fullName>
    </recommendedName>
</protein>
<dbReference type="AlphaFoldDB" id="K9H002"/>